<evidence type="ECO:0000259" key="3">
    <source>
        <dbReference type="Pfam" id="PF04321"/>
    </source>
</evidence>
<evidence type="ECO:0000256" key="1">
    <source>
        <dbReference type="ARBA" id="ARBA00010944"/>
    </source>
</evidence>
<dbReference type="InterPro" id="IPR005913">
    <property type="entry name" value="dTDP_dehydrorham_reduct"/>
</dbReference>
<dbReference type="GO" id="GO:0019305">
    <property type="term" value="P:dTDP-rhamnose biosynthetic process"/>
    <property type="evidence" value="ECO:0007669"/>
    <property type="project" value="UniProtKB-UniPathway"/>
</dbReference>
<organism evidence="4 5">
    <name type="scientific">Candidatus Uhrbacteria bacterium RIFCSPLOWO2_01_FULL_47_25</name>
    <dbReference type="NCBI Taxonomy" id="1802402"/>
    <lineage>
        <taxon>Bacteria</taxon>
        <taxon>Candidatus Uhriibacteriota</taxon>
    </lineage>
</organism>
<evidence type="ECO:0000256" key="2">
    <source>
        <dbReference type="RuleBase" id="RU364082"/>
    </source>
</evidence>
<dbReference type="EC" id="1.1.1.133" evidence="2"/>
<dbReference type="EMBL" id="MGEK01000039">
    <property type="protein sequence ID" value="OGL80256.1"/>
    <property type="molecule type" value="Genomic_DNA"/>
</dbReference>
<dbReference type="GO" id="GO:0005829">
    <property type="term" value="C:cytosol"/>
    <property type="evidence" value="ECO:0007669"/>
    <property type="project" value="TreeGrafter"/>
</dbReference>
<accession>A0A1F7UPR2</accession>
<sequence length="296" mass="32861">MRVLLIGAKGLLGQALAATFSTEDLVAVDRDVIDITDKVALQKFCHEVRPEIVVNAAAYNAVDEIEKNDEAAKQAFVINAEAVGYLAKASIENKALLIHFSTDYVFDGAKDSPYIEADHPKPISVYGRSKLGGEEAILRLAEHGLKYYIIRTSRLFGKSSGAGKKTFVDIVLEAAAQKSELQFIDDEIASPTFVSDLAMAVKEMLMSRPAFGVYHRTNDGYCSWYELAKTVLNESGAYSINHATPDRKYINLRPIASKDLPRPARRPAYSVLQSTKLAPLRHWREALREYIISNHL</sequence>
<dbReference type="Gene3D" id="3.90.25.10">
    <property type="entry name" value="UDP-galactose 4-epimerase, domain 1"/>
    <property type="match status" value="1"/>
</dbReference>
<dbReference type="PANTHER" id="PTHR10491:SF4">
    <property type="entry name" value="METHIONINE ADENOSYLTRANSFERASE 2 SUBUNIT BETA"/>
    <property type="match status" value="1"/>
</dbReference>
<comment type="function">
    <text evidence="2">Catalyzes the reduction of dTDP-6-deoxy-L-lyxo-4-hexulose to yield dTDP-L-rhamnose.</text>
</comment>
<dbReference type="PANTHER" id="PTHR10491">
    <property type="entry name" value="DTDP-4-DEHYDRORHAMNOSE REDUCTASE"/>
    <property type="match status" value="1"/>
</dbReference>
<keyword evidence="2" id="KW-0521">NADP</keyword>
<proteinExistence type="inferred from homology"/>
<dbReference type="Proteomes" id="UP000176846">
    <property type="component" value="Unassembled WGS sequence"/>
</dbReference>
<comment type="caution">
    <text evidence="4">The sequence shown here is derived from an EMBL/GenBank/DDBJ whole genome shotgun (WGS) entry which is preliminary data.</text>
</comment>
<dbReference type="Gene3D" id="3.40.50.720">
    <property type="entry name" value="NAD(P)-binding Rossmann-like Domain"/>
    <property type="match status" value="1"/>
</dbReference>
<name>A0A1F7UPR2_9BACT</name>
<dbReference type="NCBIfam" id="TIGR01214">
    <property type="entry name" value="rmlD"/>
    <property type="match status" value="1"/>
</dbReference>
<comment type="pathway">
    <text evidence="2">Carbohydrate biosynthesis; dTDP-L-rhamnose biosynthesis.</text>
</comment>
<reference evidence="4 5" key="1">
    <citation type="journal article" date="2016" name="Nat. Commun.">
        <title>Thousands of microbial genomes shed light on interconnected biogeochemical processes in an aquifer system.</title>
        <authorList>
            <person name="Anantharaman K."/>
            <person name="Brown C.T."/>
            <person name="Hug L.A."/>
            <person name="Sharon I."/>
            <person name="Castelle C.J."/>
            <person name="Probst A.J."/>
            <person name="Thomas B.C."/>
            <person name="Singh A."/>
            <person name="Wilkins M.J."/>
            <person name="Karaoz U."/>
            <person name="Brodie E.L."/>
            <person name="Williams K.H."/>
            <person name="Hubbard S.S."/>
            <person name="Banfield J.F."/>
        </authorList>
    </citation>
    <scope>NUCLEOTIDE SEQUENCE [LARGE SCALE GENOMIC DNA]</scope>
</reference>
<protein>
    <recommendedName>
        <fullName evidence="2">dTDP-4-dehydrorhamnose reductase</fullName>
        <ecNumber evidence="2">1.1.1.133</ecNumber>
    </recommendedName>
</protein>
<gene>
    <name evidence="4" type="ORF">A2936_02720</name>
</gene>
<dbReference type="AlphaFoldDB" id="A0A1F7UPR2"/>
<dbReference type="InterPro" id="IPR029903">
    <property type="entry name" value="RmlD-like-bd"/>
</dbReference>
<evidence type="ECO:0000313" key="4">
    <source>
        <dbReference type="EMBL" id="OGL80256.1"/>
    </source>
</evidence>
<evidence type="ECO:0000313" key="5">
    <source>
        <dbReference type="Proteomes" id="UP000176846"/>
    </source>
</evidence>
<comment type="similarity">
    <text evidence="1 2">Belongs to the dTDP-4-dehydrorhamnose reductase family.</text>
</comment>
<feature type="domain" description="RmlD-like substrate binding" evidence="3">
    <location>
        <begin position="1"/>
        <end position="291"/>
    </location>
</feature>
<dbReference type="Pfam" id="PF04321">
    <property type="entry name" value="RmlD_sub_bind"/>
    <property type="match status" value="1"/>
</dbReference>
<dbReference type="GO" id="GO:0008831">
    <property type="term" value="F:dTDP-4-dehydrorhamnose reductase activity"/>
    <property type="evidence" value="ECO:0007669"/>
    <property type="project" value="UniProtKB-EC"/>
</dbReference>
<dbReference type="InterPro" id="IPR036291">
    <property type="entry name" value="NAD(P)-bd_dom_sf"/>
</dbReference>
<keyword evidence="2" id="KW-0560">Oxidoreductase</keyword>
<dbReference type="UniPathway" id="UPA00124"/>
<dbReference type="SUPFAM" id="SSF51735">
    <property type="entry name" value="NAD(P)-binding Rossmann-fold domains"/>
    <property type="match status" value="1"/>
</dbReference>
<dbReference type="CDD" id="cd05254">
    <property type="entry name" value="dTDP_HR_like_SDR_e"/>
    <property type="match status" value="1"/>
</dbReference>